<keyword evidence="2" id="KW-0732">Signal</keyword>
<protein>
    <recommendedName>
        <fullName evidence="3">DUF3152 domain-containing protein</fullName>
    </recommendedName>
</protein>
<feature type="region of interest" description="Disordered" evidence="1">
    <location>
        <begin position="271"/>
        <end position="300"/>
    </location>
</feature>
<feature type="region of interest" description="Disordered" evidence="1">
    <location>
        <begin position="35"/>
        <end position="91"/>
    </location>
</feature>
<accession>A0A238VZ05</accession>
<dbReference type="AlphaFoldDB" id="A0A238VZ05"/>
<dbReference type="OrthoDB" id="9779865at2"/>
<dbReference type="Pfam" id="PF11350">
    <property type="entry name" value="DUF3152"/>
    <property type="match status" value="1"/>
</dbReference>
<evidence type="ECO:0000259" key="3">
    <source>
        <dbReference type="Pfam" id="PF11350"/>
    </source>
</evidence>
<dbReference type="Proteomes" id="UP000198348">
    <property type="component" value="Unassembled WGS sequence"/>
</dbReference>
<evidence type="ECO:0000256" key="2">
    <source>
        <dbReference type="SAM" id="SignalP"/>
    </source>
</evidence>
<sequence length="300" mass="32275">MRGSVSRLRRFGWRLYALPALAVLTLLVAVDTATDAGSSDGERVGNSSQAQERHGEHPPAGEPPASEIPIDPADVDVPSAELPDGGDFTEEGEHTWEVLDGSAEPVGEGTEHYAYTVEVEDGIDPASYGGNDAFAETVDAILSDPRSWIGSGDVTFERVDGQDAEPDFRVSLTTPKTSRHADVCGYVIEYEASCYRRDIDRVVINLARWVRGAVAFDSDIGMYRQYLVNHEVGHALGLPHVGCAEDGALAPVMMQQSFGVDNDYVAELNEGIPGEEGTVPSDGKTCRPNAWPNPQADTDD</sequence>
<dbReference type="Gene3D" id="3.40.390.10">
    <property type="entry name" value="Collagenase (Catalytic Domain)"/>
    <property type="match status" value="1"/>
</dbReference>
<organism evidence="4 5">
    <name type="scientific">Haloechinothrix alba</name>
    <dbReference type="NCBI Taxonomy" id="664784"/>
    <lineage>
        <taxon>Bacteria</taxon>
        <taxon>Bacillati</taxon>
        <taxon>Actinomycetota</taxon>
        <taxon>Actinomycetes</taxon>
        <taxon>Pseudonocardiales</taxon>
        <taxon>Pseudonocardiaceae</taxon>
        <taxon>Haloechinothrix</taxon>
    </lineage>
</organism>
<evidence type="ECO:0000256" key="1">
    <source>
        <dbReference type="SAM" id="MobiDB-lite"/>
    </source>
</evidence>
<evidence type="ECO:0000313" key="4">
    <source>
        <dbReference type="EMBL" id="SNR39387.1"/>
    </source>
</evidence>
<feature type="chain" id="PRO_5038858885" description="DUF3152 domain-containing protein" evidence="2">
    <location>
        <begin position="23"/>
        <end position="300"/>
    </location>
</feature>
<dbReference type="RefSeq" id="WP_089300293.1">
    <property type="nucleotide sequence ID" value="NZ_FZNW01000004.1"/>
</dbReference>
<evidence type="ECO:0000313" key="5">
    <source>
        <dbReference type="Proteomes" id="UP000198348"/>
    </source>
</evidence>
<proteinExistence type="predicted"/>
<reference evidence="4 5" key="1">
    <citation type="submission" date="2017-06" db="EMBL/GenBank/DDBJ databases">
        <authorList>
            <person name="Kim H.J."/>
            <person name="Triplett B.A."/>
        </authorList>
    </citation>
    <scope>NUCLEOTIDE SEQUENCE [LARGE SCALE GENOMIC DNA]</scope>
    <source>
        <strain evidence="4 5">DSM 45207</strain>
    </source>
</reference>
<dbReference type="EMBL" id="FZNW01000004">
    <property type="protein sequence ID" value="SNR39387.1"/>
    <property type="molecule type" value="Genomic_DNA"/>
</dbReference>
<dbReference type="GO" id="GO:0008237">
    <property type="term" value="F:metallopeptidase activity"/>
    <property type="evidence" value="ECO:0007669"/>
    <property type="project" value="InterPro"/>
</dbReference>
<keyword evidence="5" id="KW-1185">Reference proteome</keyword>
<name>A0A238VZ05_9PSEU</name>
<gene>
    <name evidence="4" type="ORF">SAMN06265360_104222</name>
</gene>
<dbReference type="InterPro" id="IPR022603">
    <property type="entry name" value="DUF3152"/>
</dbReference>
<feature type="domain" description="DUF3152" evidence="3">
    <location>
        <begin position="82"/>
        <end position="294"/>
    </location>
</feature>
<dbReference type="SUPFAM" id="SSF55486">
    <property type="entry name" value="Metalloproteases ('zincins'), catalytic domain"/>
    <property type="match status" value="1"/>
</dbReference>
<dbReference type="InterPro" id="IPR024079">
    <property type="entry name" value="MetalloPept_cat_dom_sf"/>
</dbReference>
<feature type="signal peptide" evidence="2">
    <location>
        <begin position="1"/>
        <end position="22"/>
    </location>
</feature>